<keyword evidence="7" id="KW-0378">Hydrolase</keyword>
<dbReference type="InParanoid" id="A0A409VQZ3"/>
<proteinExistence type="predicted"/>
<keyword evidence="11" id="KW-0443">Lipid metabolism</keyword>
<dbReference type="GO" id="GO:0046872">
    <property type="term" value="F:metal ion binding"/>
    <property type="evidence" value="ECO:0007669"/>
    <property type="project" value="UniProtKB-KW"/>
</dbReference>
<dbReference type="InterPro" id="IPR002921">
    <property type="entry name" value="Fungal_lipase-type"/>
</dbReference>
<dbReference type="Gene3D" id="3.40.50.1820">
    <property type="entry name" value="alpha/beta hydrolase"/>
    <property type="match status" value="1"/>
</dbReference>
<evidence type="ECO:0000259" key="17">
    <source>
        <dbReference type="Pfam" id="PF01764"/>
    </source>
</evidence>
<evidence type="ECO:0000256" key="4">
    <source>
        <dbReference type="ARBA" id="ARBA00022553"/>
    </source>
</evidence>
<accession>A0A409VQZ3</accession>
<keyword evidence="10 16" id="KW-1133">Transmembrane helix</keyword>
<gene>
    <name evidence="18" type="ORF">CVT24_005388</name>
</gene>
<evidence type="ECO:0000256" key="2">
    <source>
        <dbReference type="ARBA" id="ARBA00004651"/>
    </source>
</evidence>
<evidence type="ECO:0000256" key="10">
    <source>
        <dbReference type="ARBA" id="ARBA00022989"/>
    </source>
</evidence>
<evidence type="ECO:0000313" key="18">
    <source>
        <dbReference type="EMBL" id="PPQ68657.1"/>
    </source>
</evidence>
<dbReference type="Proteomes" id="UP000284842">
    <property type="component" value="Unassembled WGS sequence"/>
</dbReference>
<dbReference type="EMBL" id="NHTK01006003">
    <property type="protein sequence ID" value="PPQ68657.1"/>
    <property type="molecule type" value="Genomic_DNA"/>
</dbReference>
<feature type="region of interest" description="Disordered" evidence="15">
    <location>
        <begin position="315"/>
        <end position="354"/>
    </location>
</feature>
<evidence type="ECO:0000256" key="9">
    <source>
        <dbReference type="ARBA" id="ARBA00022963"/>
    </source>
</evidence>
<evidence type="ECO:0000256" key="15">
    <source>
        <dbReference type="SAM" id="MobiDB-lite"/>
    </source>
</evidence>
<dbReference type="GO" id="GO:0016298">
    <property type="term" value="F:lipase activity"/>
    <property type="evidence" value="ECO:0007669"/>
    <property type="project" value="TreeGrafter"/>
</dbReference>
<dbReference type="PANTHER" id="PTHR45792">
    <property type="entry name" value="DIACYLGLYCEROL LIPASE HOMOLOG-RELATED"/>
    <property type="match status" value="1"/>
</dbReference>
<evidence type="ECO:0000313" key="19">
    <source>
        <dbReference type="Proteomes" id="UP000284842"/>
    </source>
</evidence>
<sequence>MAKNWDRYSRQGIDLAHTATSVGFSVVKFGTRFGFSIARSIATTAVGVTSSLVDHTIFGGSTVARPVFGNAVSTVLTLAEQITLAPIHLSEYITSTSLLAAHSSINVLSVIFPGSSDASFSLASFIDLVRREWNQPADGENLPETQYGITQVARAIVAWVSLQGVTQEWQEQRWFKHLKELNVKEAPKTHPPLVRKPSRIRVTSDVIFPGQQGPQIIAADIGDPEPSRSRASSIYLSRTRSHISLNRRQSSQTLSASDVLFSPPPPLTGAELKSTLRRLSKIVLAGYGGASLLFFGISPTAFGNVRKATATSAMHGSLSSTMENEKTKEEAKLATAVDASEAEAAGDGPAAAEPAPQSYSWWDVLLGKHDQEIFERSTTHHDDHLSHSDIRKGLRNATVTKATAVIGNEHLMPRFWVLTDHGRGQIVLVIRGTMSLNEIAVDLTCQSESFEPASTPQPSCDDENPVPGRFTFPKVSQKDPSSDSNPKYHVHEGMLKMARAMGGVGKPVQLAVHEALYNNPDFELVLCGHSLGAGVAAILGMACLWADPRTCLTVPSSGLPVGRKVQVYCFAPPSLVDAALGRLSEKLIVSFVYSHDVVSRLSLGTVRDLKNAAMWLCEAEAAGKGEGWSAITTRAGKWKSGVGSQDDMQWFIAMRKTLEANMQNHNMYPPGRVLWAMRDGDLHPAHQLQNISEHANAADPKDKLRLFEVLDVEKVFSQIVFSRNMLIVATLSKSPSLPIYIASNNLSSSFHHDPEHSALLGAGRPPQTTLQLSSVQLTQAAAQAIRVSVNAGNLSDAFSILNSLHSAGSASTESGLTSKHQTLINAIRLHSAHNGHISSRLPAHALLHALIRTGNISHAAKLSEQILSANLPIRSRSMDAMVYALGQAGVQASEQDGQTIPKLHTRAILSKPAHILPLPSRLSFFTAAHHVALGHRRDVASTARQLEKASILAHPVEETYKSPSYLTNSQPTQFALRLLALARQARQRRTRTFFRTLITLCLINGEIILASLVFGVLVRDWQSRSDALSNFQAEDVNSKKMILQSETPYPTREQLHDICRTVDLVLEAHPMHSSPSLLPVDMEPPDYVDFEEAMPRQASVQALANLAYMLEQGAAGIGGLAPLIRVLGKYVRDARRSTAVNRECVWVSSSGSDGGANQVDAAHYFERVLFGMIRSLRTSSSSTPAQKTLDIQTHNALLHFTLTQSSLHKSPKKLTKLTTCILESINLHHKGGDEVTRNILRRSSRALKGSVDIQRLASYDRPSLVQLVESGASPHAISTELTQLISNGKPQEVVCALEVLLPGLTQANNAEDLPSAIDSRLFQRAVALGPVVLTCILNGLQKTGKTSMAERVWRVAREAERLSLSADEKPWCLPIHAYTVMLRVYGTEARKTGIRGKETAKGWGIGAHADIRRVSTSVPVANSEGRQESQRYRRRAKAARMKQQMTRRDMGMYMCSRLYLETLARERQLWDVCVSGVPGSKNQLQPPVPDARFFDALLSVINRRSLAEATRRPRVKRSLSYHRRQLRVAKEVFAFEGRLLANRFTSYRCRPARSAGKPTSSLSSGKLRLRDIADSKGIVDTHTLLLHVVTDMQRRGIEVPLVFKKAVVGLVDDVGLRKNVEGGRESRVKVWVERKNEAARGRRRVTQSSKRVRKNLMM</sequence>
<comment type="caution">
    <text evidence="18">The sequence shown here is derived from an EMBL/GenBank/DDBJ whole genome shotgun (WGS) entry which is preliminary data.</text>
</comment>
<protein>
    <recommendedName>
        <fullName evidence="14">sn-1-specific diacylglycerol lipase</fullName>
        <ecNumber evidence="14">3.1.1.116</ecNumber>
    </recommendedName>
</protein>
<keyword evidence="4" id="KW-0597">Phosphoprotein</keyword>
<keyword evidence="9" id="KW-0442">Lipid degradation</keyword>
<dbReference type="EC" id="3.1.1.116" evidence="14"/>
<evidence type="ECO:0000256" key="13">
    <source>
        <dbReference type="ARBA" id="ARBA00024531"/>
    </source>
</evidence>
<dbReference type="Pfam" id="PF01764">
    <property type="entry name" value="Lipase_3"/>
    <property type="match status" value="1"/>
</dbReference>
<feature type="compositionally biased region" description="Low complexity" evidence="15">
    <location>
        <begin position="334"/>
        <end position="354"/>
    </location>
</feature>
<organism evidence="18 19">
    <name type="scientific">Panaeolus cyanescens</name>
    <dbReference type="NCBI Taxonomy" id="181874"/>
    <lineage>
        <taxon>Eukaryota</taxon>
        <taxon>Fungi</taxon>
        <taxon>Dikarya</taxon>
        <taxon>Basidiomycota</taxon>
        <taxon>Agaricomycotina</taxon>
        <taxon>Agaricomycetes</taxon>
        <taxon>Agaricomycetidae</taxon>
        <taxon>Agaricales</taxon>
        <taxon>Agaricineae</taxon>
        <taxon>Galeropsidaceae</taxon>
        <taxon>Panaeolus</taxon>
    </lineage>
</organism>
<comment type="catalytic activity">
    <reaction evidence="13">
        <text>a 1,2-diacyl-sn-glycerol + H2O = a 2-acylglycerol + a fatty acid + H(+)</text>
        <dbReference type="Rhea" id="RHEA:33275"/>
        <dbReference type="ChEBI" id="CHEBI:15377"/>
        <dbReference type="ChEBI" id="CHEBI:15378"/>
        <dbReference type="ChEBI" id="CHEBI:17389"/>
        <dbReference type="ChEBI" id="CHEBI:17815"/>
        <dbReference type="ChEBI" id="CHEBI:28868"/>
        <dbReference type="EC" id="3.1.1.116"/>
    </reaction>
    <physiologicalReaction direction="left-to-right" evidence="13">
        <dbReference type="Rhea" id="RHEA:33276"/>
    </physiologicalReaction>
</comment>
<evidence type="ECO:0000256" key="6">
    <source>
        <dbReference type="ARBA" id="ARBA00022723"/>
    </source>
</evidence>
<comment type="cofactor">
    <cofactor evidence="1">
        <name>Ca(2+)</name>
        <dbReference type="ChEBI" id="CHEBI:29108"/>
    </cofactor>
</comment>
<evidence type="ECO:0000256" key="1">
    <source>
        <dbReference type="ARBA" id="ARBA00001913"/>
    </source>
</evidence>
<dbReference type="GO" id="GO:0019369">
    <property type="term" value="P:arachidonate metabolic process"/>
    <property type="evidence" value="ECO:0007669"/>
    <property type="project" value="TreeGrafter"/>
</dbReference>
<keyword evidence="5 16" id="KW-0812">Transmembrane</keyword>
<evidence type="ECO:0000256" key="14">
    <source>
        <dbReference type="ARBA" id="ARBA00026104"/>
    </source>
</evidence>
<evidence type="ECO:0000256" key="12">
    <source>
        <dbReference type="ARBA" id="ARBA00023136"/>
    </source>
</evidence>
<dbReference type="SUPFAM" id="SSF53474">
    <property type="entry name" value="alpha/beta-Hydrolases"/>
    <property type="match status" value="1"/>
</dbReference>
<evidence type="ECO:0000256" key="16">
    <source>
        <dbReference type="SAM" id="Phobius"/>
    </source>
</evidence>
<feature type="compositionally biased region" description="Basic and acidic residues" evidence="15">
    <location>
        <begin position="323"/>
        <end position="332"/>
    </location>
</feature>
<dbReference type="CDD" id="cd00519">
    <property type="entry name" value="Lipase_3"/>
    <property type="match status" value="1"/>
</dbReference>
<evidence type="ECO:0000256" key="3">
    <source>
        <dbReference type="ARBA" id="ARBA00022475"/>
    </source>
</evidence>
<feature type="domain" description="Fungal lipase-type" evidence="17">
    <location>
        <begin position="427"/>
        <end position="602"/>
    </location>
</feature>
<evidence type="ECO:0000256" key="11">
    <source>
        <dbReference type="ARBA" id="ARBA00023098"/>
    </source>
</evidence>
<keyword evidence="6" id="KW-0479">Metal-binding</keyword>
<feature type="transmembrane region" description="Helical" evidence="16">
    <location>
        <begin position="282"/>
        <end position="302"/>
    </location>
</feature>
<dbReference type="InterPro" id="IPR029058">
    <property type="entry name" value="AB_hydrolase_fold"/>
</dbReference>
<comment type="subcellular location">
    <subcellularLocation>
        <location evidence="2">Cell membrane</location>
        <topology evidence="2">Multi-pass membrane protein</topology>
    </subcellularLocation>
</comment>
<dbReference type="GO" id="GO:0046340">
    <property type="term" value="P:diacylglycerol catabolic process"/>
    <property type="evidence" value="ECO:0007669"/>
    <property type="project" value="TreeGrafter"/>
</dbReference>
<dbReference type="InterPro" id="IPR052214">
    <property type="entry name" value="DAG_Lipase-Related"/>
</dbReference>
<dbReference type="PANTHER" id="PTHR45792:SF8">
    <property type="entry name" value="DIACYLGLYCEROL LIPASE-ALPHA"/>
    <property type="match status" value="1"/>
</dbReference>
<evidence type="ECO:0000256" key="5">
    <source>
        <dbReference type="ARBA" id="ARBA00022692"/>
    </source>
</evidence>
<keyword evidence="12 16" id="KW-0472">Membrane</keyword>
<evidence type="ECO:0000256" key="8">
    <source>
        <dbReference type="ARBA" id="ARBA00022837"/>
    </source>
</evidence>
<keyword evidence="3" id="KW-1003">Cell membrane</keyword>
<evidence type="ECO:0000256" key="7">
    <source>
        <dbReference type="ARBA" id="ARBA00022801"/>
    </source>
</evidence>
<dbReference type="GO" id="GO:0005886">
    <property type="term" value="C:plasma membrane"/>
    <property type="evidence" value="ECO:0007669"/>
    <property type="project" value="UniProtKB-SubCell"/>
</dbReference>
<name>A0A409VQZ3_9AGAR</name>
<dbReference type="OrthoDB" id="438440at2759"/>
<keyword evidence="8" id="KW-0106">Calcium</keyword>
<reference evidence="18 19" key="1">
    <citation type="journal article" date="2018" name="Evol. Lett.">
        <title>Horizontal gene cluster transfer increased hallucinogenic mushroom diversity.</title>
        <authorList>
            <person name="Reynolds H.T."/>
            <person name="Vijayakumar V."/>
            <person name="Gluck-Thaler E."/>
            <person name="Korotkin H.B."/>
            <person name="Matheny P.B."/>
            <person name="Slot J.C."/>
        </authorList>
    </citation>
    <scope>NUCLEOTIDE SEQUENCE [LARGE SCALE GENOMIC DNA]</scope>
    <source>
        <strain evidence="18 19">2629</strain>
    </source>
</reference>
<keyword evidence="19" id="KW-1185">Reference proteome</keyword>